<dbReference type="Pfam" id="PF02618">
    <property type="entry name" value="YceG"/>
    <property type="match status" value="1"/>
</dbReference>
<comment type="subcellular location">
    <subcellularLocation>
        <location evidence="7">Cell membrane</location>
        <topology evidence="7">Single-pass membrane protein</topology>
    </subcellularLocation>
</comment>
<sequence length="376" mass="41838">MKLSRLLLNRQRKKQNDGSHSSMVTDISPDHSKKNPNRTRRVAFYAILLVLFGAACPSGWFLLYSYRNGPEIKEQTVTVSIPKGTTVAGIREILADNKIIHDDIRFLVLAKFSGVATRLQAGEFSLPSGKKPGEILRILASARSIQYPVTIPEGLRADEIARIFSQGGWCRYQRFMELVDDQTLIANLGFTGVESLEGYLFPDTYLLTKDFQGADKLIRMMVANFENVWSGISASHPEIPERPAVVTLASIIEKETGEPSERSLISGVFHNRLNKGMRLQSDPTVIYGTGDFSGKITKTHLRTPSPYNTYTLPGLPKGPICNPGEAALKAAVEPTETDALYFVSKNDGTHYFSTTLDEHNRAVVKYQRQKQSKKGK</sequence>
<evidence type="ECO:0000256" key="6">
    <source>
        <dbReference type="ARBA" id="ARBA00023316"/>
    </source>
</evidence>
<protein>
    <recommendedName>
        <fullName evidence="7">Endolytic murein transglycosylase</fullName>
        <ecNumber evidence="7">4.2.2.29</ecNumber>
    </recommendedName>
    <alternativeName>
        <fullName evidence="7">Peptidoglycan lytic transglycosylase</fullName>
    </alternativeName>
    <alternativeName>
        <fullName evidence="7">Peptidoglycan polymerization terminase</fullName>
    </alternativeName>
</protein>
<keyword evidence="6 7" id="KW-0961">Cell wall biogenesis/degradation</keyword>
<evidence type="ECO:0000313" key="9">
    <source>
        <dbReference type="EMBL" id="SDO97458.1"/>
    </source>
</evidence>
<feature type="region of interest" description="Disordered" evidence="8">
    <location>
        <begin position="10"/>
        <end position="34"/>
    </location>
</feature>
<keyword evidence="4 7" id="KW-0472">Membrane</keyword>
<dbReference type="Gene3D" id="3.30.160.60">
    <property type="entry name" value="Classic Zinc Finger"/>
    <property type="match status" value="1"/>
</dbReference>
<evidence type="ECO:0000256" key="4">
    <source>
        <dbReference type="ARBA" id="ARBA00023136"/>
    </source>
</evidence>
<evidence type="ECO:0000256" key="8">
    <source>
        <dbReference type="SAM" id="MobiDB-lite"/>
    </source>
</evidence>
<evidence type="ECO:0000256" key="7">
    <source>
        <dbReference type="HAMAP-Rule" id="MF_02065"/>
    </source>
</evidence>
<dbReference type="EC" id="4.2.2.29" evidence="7"/>
<accession>A0A1H0NY33</accession>
<evidence type="ECO:0000256" key="5">
    <source>
        <dbReference type="ARBA" id="ARBA00023239"/>
    </source>
</evidence>
<dbReference type="Gene3D" id="3.30.1490.480">
    <property type="entry name" value="Endolytic murein transglycosylase"/>
    <property type="match status" value="1"/>
</dbReference>
<comment type="similarity">
    <text evidence="7">Belongs to the transglycosylase MltG family.</text>
</comment>
<keyword evidence="5 7" id="KW-0456">Lyase</keyword>
<feature type="site" description="Important for catalytic activity" evidence="7">
    <location>
        <position position="255"/>
    </location>
</feature>
<gene>
    <name evidence="7" type="primary">mltG</name>
    <name evidence="9" type="ORF">SAMN05660330_01492</name>
</gene>
<feature type="transmembrane region" description="Helical" evidence="7">
    <location>
        <begin position="42"/>
        <end position="63"/>
    </location>
</feature>
<dbReference type="GO" id="GO:0008932">
    <property type="term" value="F:lytic endotransglycosylase activity"/>
    <property type="evidence" value="ECO:0007669"/>
    <property type="project" value="UniProtKB-UniRule"/>
</dbReference>
<name>A0A1H0NY33_9BACT</name>
<keyword evidence="2 7" id="KW-0812">Transmembrane</keyword>
<evidence type="ECO:0000256" key="2">
    <source>
        <dbReference type="ARBA" id="ARBA00022692"/>
    </source>
</evidence>
<keyword evidence="3 7" id="KW-1133">Transmembrane helix</keyword>
<evidence type="ECO:0000313" key="10">
    <source>
        <dbReference type="Proteomes" id="UP000199073"/>
    </source>
</evidence>
<evidence type="ECO:0000256" key="1">
    <source>
        <dbReference type="ARBA" id="ARBA00022475"/>
    </source>
</evidence>
<proteinExistence type="inferred from homology"/>
<keyword evidence="1 7" id="KW-1003">Cell membrane</keyword>
<reference evidence="9 10" key="1">
    <citation type="submission" date="2016-10" db="EMBL/GenBank/DDBJ databases">
        <authorList>
            <person name="de Groot N.N."/>
        </authorList>
    </citation>
    <scope>NUCLEOTIDE SEQUENCE [LARGE SCALE GENOMIC DNA]</scope>
    <source>
        <strain evidence="9 10">DSM 12130</strain>
    </source>
</reference>
<dbReference type="GO" id="GO:0009252">
    <property type="term" value="P:peptidoglycan biosynthetic process"/>
    <property type="evidence" value="ECO:0007669"/>
    <property type="project" value="UniProtKB-UniRule"/>
</dbReference>
<organism evidence="9 10">
    <name type="scientific">Desulforhopalus singaporensis</name>
    <dbReference type="NCBI Taxonomy" id="91360"/>
    <lineage>
        <taxon>Bacteria</taxon>
        <taxon>Pseudomonadati</taxon>
        <taxon>Thermodesulfobacteriota</taxon>
        <taxon>Desulfobulbia</taxon>
        <taxon>Desulfobulbales</taxon>
        <taxon>Desulfocapsaceae</taxon>
        <taxon>Desulforhopalus</taxon>
    </lineage>
</organism>
<evidence type="ECO:0000256" key="3">
    <source>
        <dbReference type="ARBA" id="ARBA00022989"/>
    </source>
</evidence>
<dbReference type="PANTHER" id="PTHR30518">
    <property type="entry name" value="ENDOLYTIC MUREIN TRANSGLYCOSYLASE"/>
    <property type="match status" value="1"/>
</dbReference>
<dbReference type="PANTHER" id="PTHR30518:SF2">
    <property type="entry name" value="ENDOLYTIC MUREIN TRANSGLYCOSYLASE"/>
    <property type="match status" value="1"/>
</dbReference>
<dbReference type="CDD" id="cd08010">
    <property type="entry name" value="MltG_like"/>
    <property type="match status" value="1"/>
</dbReference>
<dbReference type="OrthoDB" id="9814591at2"/>
<dbReference type="GO" id="GO:0071555">
    <property type="term" value="P:cell wall organization"/>
    <property type="evidence" value="ECO:0007669"/>
    <property type="project" value="UniProtKB-KW"/>
</dbReference>
<dbReference type="HAMAP" id="MF_02065">
    <property type="entry name" value="MltG"/>
    <property type="match status" value="1"/>
</dbReference>
<dbReference type="STRING" id="91360.SAMN05660330_01492"/>
<keyword evidence="10" id="KW-1185">Reference proteome</keyword>
<dbReference type="NCBIfam" id="TIGR00247">
    <property type="entry name" value="endolytic transglycosylase MltG"/>
    <property type="match status" value="1"/>
</dbReference>
<comment type="function">
    <text evidence="7">Functions as a peptidoglycan terminase that cleaves nascent peptidoglycan strands endolytically to terminate their elongation.</text>
</comment>
<dbReference type="GO" id="GO:0005886">
    <property type="term" value="C:plasma membrane"/>
    <property type="evidence" value="ECO:0007669"/>
    <property type="project" value="UniProtKB-SubCell"/>
</dbReference>
<dbReference type="Proteomes" id="UP000199073">
    <property type="component" value="Unassembled WGS sequence"/>
</dbReference>
<dbReference type="EMBL" id="FNJI01000008">
    <property type="protein sequence ID" value="SDO97458.1"/>
    <property type="molecule type" value="Genomic_DNA"/>
</dbReference>
<comment type="catalytic activity">
    <reaction evidence="7">
        <text>a peptidoglycan chain = a peptidoglycan chain with N-acetyl-1,6-anhydromuramyl-[peptide] at the reducing end + a peptidoglycan chain with N-acetylglucosamine at the non-reducing end.</text>
        <dbReference type="EC" id="4.2.2.29"/>
    </reaction>
</comment>
<dbReference type="InterPro" id="IPR003770">
    <property type="entry name" value="MLTG-like"/>
</dbReference>
<dbReference type="AlphaFoldDB" id="A0A1H0NY33"/>